<feature type="non-terminal residue" evidence="2">
    <location>
        <position position="263"/>
    </location>
</feature>
<name>A0A9P6CAY4_9AGAR</name>
<evidence type="ECO:0000313" key="3">
    <source>
        <dbReference type="Proteomes" id="UP000807353"/>
    </source>
</evidence>
<proteinExistence type="predicted"/>
<comment type="caution">
    <text evidence="2">The sequence shown here is derived from an EMBL/GenBank/DDBJ whole genome shotgun (WGS) entry which is preliminary data.</text>
</comment>
<sequence>MSDLPNEQEFGSESKHQRYYRKNNIQCKEKAKVRMQKLRARRKEMAILNAETLERRKQQAESSTHTGESDSDESITLTPSANLFVFHDEYFGLDHTFELDAFKPPLPEKEKKVPRRVPTSTSFGEFIGPPEPEADDTDDTNVDTTAHYDIFQEIRVDVNLWSRAFGGLEQWPSQLDRTYQAAVESNNVEGWLSDVWGHAAEGRKILNQLRNMEGQLPYEMWKICEVWRVEVELVELVVRGISCLELRSSLVGTGQLNLVTGVL</sequence>
<feature type="region of interest" description="Disordered" evidence="1">
    <location>
        <begin position="108"/>
        <end position="140"/>
    </location>
</feature>
<organism evidence="2 3">
    <name type="scientific">Collybia nuda</name>
    <dbReference type="NCBI Taxonomy" id="64659"/>
    <lineage>
        <taxon>Eukaryota</taxon>
        <taxon>Fungi</taxon>
        <taxon>Dikarya</taxon>
        <taxon>Basidiomycota</taxon>
        <taxon>Agaricomycotina</taxon>
        <taxon>Agaricomycetes</taxon>
        <taxon>Agaricomycetidae</taxon>
        <taxon>Agaricales</taxon>
        <taxon>Tricholomatineae</taxon>
        <taxon>Clitocybaceae</taxon>
        <taxon>Collybia</taxon>
    </lineage>
</organism>
<protein>
    <submittedName>
        <fullName evidence="2">Uncharacterized protein</fullName>
    </submittedName>
</protein>
<dbReference type="AlphaFoldDB" id="A0A9P6CAY4"/>
<gene>
    <name evidence="2" type="ORF">BDZ94DRAFT_1278017</name>
</gene>
<feature type="region of interest" description="Disordered" evidence="1">
    <location>
        <begin position="1"/>
        <end position="23"/>
    </location>
</feature>
<reference evidence="2" key="1">
    <citation type="submission" date="2020-11" db="EMBL/GenBank/DDBJ databases">
        <authorList>
            <consortium name="DOE Joint Genome Institute"/>
            <person name="Ahrendt S."/>
            <person name="Riley R."/>
            <person name="Andreopoulos W."/>
            <person name="Labutti K."/>
            <person name="Pangilinan J."/>
            <person name="Ruiz-Duenas F.J."/>
            <person name="Barrasa J.M."/>
            <person name="Sanchez-Garcia M."/>
            <person name="Camarero S."/>
            <person name="Miyauchi S."/>
            <person name="Serrano A."/>
            <person name="Linde D."/>
            <person name="Babiker R."/>
            <person name="Drula E."/>
            <person name="Ayuso-Fernandez I."/>
            <person name="Pacheco R."/>
            <person name="Padilla G."/>
            <person name="Ferreira P."/>
            <person name="Barriuso J."/>
            <person name="Kellner H."/>
            <person name="Castanera R."/>
            <person name="Alfaro M."/>
            <person name="Ramirez L."/>
            <person name="Pisabarro A.G."/>
            <person name="Kuo A."/>
            <person name="Tritt A."/>
            <person name="Lipzen A."/>
            <person name="He G."/>
            <person name="Yan M."/>
            <person name="Ng V."/>
            <person name="Cullen D."/>
            <person name="Martin F."/>
            <person name="Rosso M.-N."/>
            <person name="Henrissat B."/>
            <person name="Hibbett D."/>
            <person name="Martinez A.T."/>
            <person name="Grigoriev I.V."/>
        </authorList>
    </citation>
    <scope>NUCLEOTIDE SEQUENCE</scope>
    <source>
        <strain evidence="2">CBS 247.69</strain>
    </source>
</reference>
<dbReference type="Proteomes" id="UP000807353">
    <property type="component" value="Unassembled WGS sequence"/>
</dbReference>
<dbReference type="EMBL" id="MU150634">
    <property type="protein sequence ID" value="KAF9455515.1"/>
    <property type="molecule type" value="Genomic_DNA"/>
</dbReference>
<accession>A0A9P6CAY4</accession>
<evidence type="ECO:0000256" key="1">
    <source>
        <dbReference type="SAM" id="MobiDB-lite"/>
    </source>
</evidence>
<evidence type="ECO:0000313" key="2">
    <source>
        <dbReference type="EMBL" id="KAF9455515.1"/>
    </source>
</evidence>
<feature type="region of interest" description="Disordered" evidence="1">
    <location>
        <begin position="42"/>
        <end position="75"/>
    </location>
</feature>
<keyword evidence="3" id="KW-1185">Reference proteome</keyword>